<dbReference type="STRING" id="351160.RCIX1176"/>
<comment type="function">
    <text evidence="2">Hydrolyzes RNA 2',3'-cyclic phosphodiester to an RNA 2'-phosphomonoester.</text>
</comment>
<evidence type="ECO:0000313" key="4">
    <source>
        <dbReference type="EMBL" id="CAJ36492.1"/>
    </source>
</evidence>
<proteinExistence type="inferred from homology"/>
<comment type="catalytic activity">
    <reaction evidence="2">
        <text>a 3'-end 2',3'-cyclophospho-ribonucleotide-RNA + H2O = a 3'-end 2'-phospho-ribonucleotide-RNA + H(+)</text>
        <dbReference type="Rhea" id="RHEA:11828"/>
        <dbReference type="Rhea" id="RHEA-COMP:10464"/>
        <dbReference type="Rhea" id="RHEA-COMP:17353"/>
        <dbReference type="ChEBI" id="CHEBI:15377"/>
        <dbReference type="ChEBI" id="CHEBI:15378"/>
        <dbReference type="ChEBI" id="CHEBI:83064"/>
        <dbReference type="ChEBI" id="CHEBI:173113"/>
        <dbReference type="EC" id="3.1.4.58"/>
    </reaction>
</comment>
<protein>
    <recommendedName>
        <fullName evidence="2">RNA 2',3'-cyclic phosphodiesterase</fullName>
        <shortName evidence="2">RNA 2',3'-CPDase</shortName>
        <ecNumber evidence="2">3.1.4.58</ecNumber>
    </recommendedName>
</protein>
<evidence type="ECO:0000256" key="2">
    <source>
        <dbReference type="HAMAP-Rule" id="MF_01940"/>
    </source>
</evidence>
<gene>
    <name evidence="4" type="primary">ligT</name>
    <name evidence="4" type="ORF">RCIX1176</name>
</gene>
<feature type="domain" description="Phosphoesterase HXTX" evidence="3">
    <location>
        <begin position="10"/>
        <end position="89"/>
    </location>
</feature>
<feature type="active site" description="Proton acceptor" evidence="2">
    <location>
        <position position="121"/>
    </location>
</feature>
<dbReference type="GO" id="GO:0016874">
    <property type="term" value="F:ligase activity"/>
    <property type="evidence" value="ECO:0007669"/>
    <property type="project" value="UniProtKB-KW"/>
</dbReference>
<dbReference type="KEGG" id="rci:RCIX1176"/>
<dbReference type="GO" id="GO:0004113">
    <property type="term" value="F:2',3'-cyclic-nucleotide 3'-phosphodiesterase activity"/>
    <property type="evidence" value="ECO:0007669"/>
    <property type="project" value="InterPro"/>
</dbReference>
<dbReference type="GO" id="GO:0008664">
    <property type="term" value="F:RNA 2',3'-cyclic 3'-phosphodiesterase activity"/>
    <property type="evidence" value="ECO:0007669"/>
    <property type="project" value="UniProtKB-EC"/>
</dbReference>
<accession>Q0W551</accession>
<feature type="short sequence motif" description="HXTX 2" evidence="2">
    <location>
        <begin position="121"/>
        <end position="124"/>
    </location>
</feature>
<keyword evidence="5" id="KW-1185">Reference proteome</keyword>
<dbReference type="AlphaFoldDB" id="Q0W551"/>
<feature type="short sequence motif" description="HXTX 1" evidence="2">
    <location>
        <begin position="39"/>
        <end position="42"/>
    </location>
</feature>
<sequence>MIRTFIAVNLDPAIKEKIAEAVGDFNMKGLKTVEPELVHITLKFLGNVEEDRIDAIADALKEGVTVEPFTATFRSIGGFPGTKNPRVIWIGAEGPFEALNKQVEDALAGIGFEREGRFNAHVTIGRIKFSTPEQKQRLPLLFEKYRDFYAGTQPVDRIHVMKSTLSPKGPKYEAIREILL</sequence>
<dbReference type="NCBIfam" id="TIGR02258">
    <property type="entry name" value="2_5_ligase"/>
    <property type="match status" value="1"/>
</dbReference>
<feature type="domain" description="Phosphoesterase HXTX" evidence="3">
    <location>
        <begin position="96"/>
        <end position="172"/>
    </location>
</feature>
<dbReference type="InterPro" id="IPR004175">
    <property type="entry name" value="RNA_CPDase"/>
</dbReference>
<dbReference type="HAMAP" id="MF_01940">
    <property type="entry name" value="RNA_CPDase"/>
    <property type="match status" value="1"/>
</dbReference>
<reference evidence="4 5" key="1">
    <citation type="journal article" date="2006" name="Science">
        <title>Genome of rice cluster I archaea -- the key methane producers in the rice rhizosphere.</title>
        <authorList>
            <person name="Erkel C."/>
            <person name="Kube M."/>
            <person name="Reinhardt R."/>
            <person name="Liesack W."/>
        </authorList>
    </citation>
    <scope>NUCLEOTIDE SEQUENCE [LARGE SCALE GENOMIC DNA]</scope>
    <source>
        <strain evidence="5">DSM 22066 / NBRC 105507 / MRE50</strain>
    </source>
</reference>
<evidence type="ECO:0000313" key="5">
    <source>
        <dbReference type="Proteomes" id="UP000000663"/>
    </source>
</evidence>
<evidence type="ECO:0000259" key="3">
    <source>
        <dbReference type="Pfam" id="PF02834"/>
    </source>
</evidence>
<dbReference type="PANTHER" id="PTHR35561:SF1">
    <property type="entry name" value="RNA 2',3'-CYCLIC PHOSPHODIESTERASE"/>
    <property type="match status" value="1"/>
</dbReference>
<dbReference type="Proteomes" id="UP000000663">
    <property type="component" value="Chromosome"/>
</dbReference>
<dbReference type="EC" id="3.1.4.58" evidence="2"/>
<dbReference type="PATRIC" id="fig|351160.9.peg.1764"/>
<dbReference type="OrthoDB" id="44091at2157"/>
<dbReference type="Gene3D" id="3.90.1140.10">
    <property type="entry name" value="Cyclic phosphodiesterase"/>
    <property type="match status" value="1"/>
</dbReference>
<feature type="active site" description="Proton donor" evidence="2">
    <location>
        <position position="39"/>
    </location>
</feature>
<keyword evidence="1 2" id="KW-0378">Hydrolase</keyword>
<dbReference type="SUPFAM" id="SSF55144">
    <property type="entry name" value="LigT-like"/>
    <property type="match status" value="1"/>
</dbReference>
<dbReference type="Pfam" id="PF02834">
    <property type="entry name" value="LigT_PEase"/>
    <property type="match status" value="2"/>
</dbReference>
<name>Q0W551_METAR</name>
<organism evidence="4 5">
    <name type="scientific">Methanocella arvoryzae (strain DSM 22066 / NBRC 105507 / MRE50)</name>
    <dbReference type="NCBI Taxonomy" id="351160"/>
    <lineage>
        <taxon>Archaea</taxon>
        <taxon>Methanobacteriati</taxon>
        <taxon>Methanobacteriota</taxon>
        <taxon>Stenosarchaea group</taxon>
        <taxon>Methanomicrobia</taxon>
        <taxon>Methanocellales</taxon>
        <taxon>Methanocellaceae</taxon>
        <taxon>Methanocella</taxon>
    </lineage>
</organism>
<dbReference type="InterPro" id="IPR009097">
    <property type="entry name" value="Cyclic_Pdiesterase"/>
</dbReference>
<dbReference type="PANTHER" id="PTHR35561">
    <property type="entry name" value="RNA 2',3'-CYCLIC PHOSPHODIESTERASE"/>
    <property type="match status" value="1"/>
</dbReference>
<dbReference type="eggNOG" id="arCOG01736">
    <property type="taxonomic scope" value="Archaea"/>
</dbReference>
<comment type="similarity">
    <text evidence="2">Belongs to the 2H phosphoesterase superfamily. ThpR family.</text>
</comment>
<keyword evidence="4" id="KW-0436">Ligase</keyword>
<evidence type="ECO:0000256" key="1">
    <source>
        <dbReference type="ARBA" id="ARBA00022801"/>
    </source>
</evidence>
<dbReference type="InterPro" id="IPR014051">
    <property type="entry name" value="Phosphoesterase_HXTX"/>
</dbReference>
<dbReference type="EMBL" id="AM114193">
    <property type="protein sequence ID" value="CAJ36492.1"/>
    <property type="molecule type" value="Genomic_DNA"/>
</dbReference>